<keyword evidence="3" id="KW-1185">Reference proteome</keyword>
<dbReference type="InterPro" id="IPR021255">
    <property type="entry name" value="DUF2807"/>
</dbReference>
<comment type="caution">
    <text evidence="2">The sequence shown here is derived from an EMBL/GenBank/DDBJ whole genome shotgun (WGS) entry which is preliminary data.</text>
</comment>
<sequence>MKKSNLIILISLGILFLLTISFQLSVHNHIKKGEIEGVGLFVSQNRDLASFSKLEVTGKFKVLFRQDTITSLKIDAPKSTMDSIKTEVKNNQLRIYKSIKTHAKDTITVFISNPELEDLTIQSKAYLSSMNLISGDTISLSIKGKSKLNIHLDYNHINCTKDQTSILNLKGDTQKINFSTME</sequence>
<name>A0ABU3A6Q7_9FLAO</name>
<gene>
    <name evidence="2" type="ORF">RM706_00625</name>
</gene>
<feature type="domain" description="Putative auto-transporter adhesin head GIN" evidence="1">
    <location>
        <begin position="51"/>
        <end position="179"/>
    </location>
</feature>
<evidence type="ECO:0000313" key="2">
    <source>
        <dbReference type="EMBL" id="MDT0605510.1"/>
    </source>
</evidence>
<dbReference type="Pfam" id="PF10988">
    <property type="entry name" value="DUF2807"/>
    <property type="match status" value="1"/>
</dbReference>
<dbReference type="EMBL" id="JAVRHR010000001">
    <property type="protein sequence ID" value="MDT0605510.1"/>
    <property type="molecule type" value="Genomic_DNA"/>
</dbReference>
<organism evidence="2 3">
    <name type="scientific">Croceitalea rosinachiae</name>
    <dbReference type="NCBI Taxonomy" id="3075596"/>
    <lineage>
        <taxon>Bacteria</taxon>
        <taxon>Pseudomonadati</taxon>
        <taxon>Bacteroidota</taxon>
        <taxon>Flavobacteriia</taxon>
        <taxon>Flavobacteriales</taxon>
        <taxon>Flavobacteriaceae</taxon>
        <taxon>Croceitalea</taxon>
    </lineage>
</organism>
<dbReference type="Gene3D" id="2.160.20.120">
    <property type="match status" value="1"/>
</dbReference>
<evidence type="ECO:0000259" key="1">
    <source>
        <dbReference type="Pfam" id="PF10988"/>
    </source>
</evidence>
<dbReference type="Proteomes" id="UP001255246">
    <property type="component" value="Unassembled WGS sequence"/>
</dbReference>
<dbReference type="RefSeq" id="WP_311349081.1">
    <property type="nucleotide sequence ID" value="NZ_JAVRHR010000001.1"/>
</dbReference>
<proteinExistence type="predicted"/>
<accession>A0ABU3A6Q7</accession>
<evidence type="ECO:0000313" key="3">
    <source>
        <dbReference type="Proteomes" id="UP001255246"/>
    </source>
</evidence>
<reference evidence="2 3" key="1">
    <citation type="submission" date="2023-09" db="EMBL/GenBank/DDBJ databases">
        <authorList>
            <person name="Rey-Velasco X."/>
        </authorList>
    </citation>
    <scope>NUCLEOTIDE SEQUENCE [LARGE SCALE GENOMIC DNA]</scope>
    <source>
        <strain evidence="2 3">F388</strain>
    </source>
</reference>
<protein>
    <submittedName>
        <fullName evidence="2">DUF2807 domain-containing protein</fullName>
    </submittedName>
</protein>